<dbReference type="AlphaFoldDB" id="A4CPE5"/>
<proteinExistence type="predicted"/>
<dbReference type="Proteomes" id="UP000009049">
    <property type="component" value="Chromosome"/>
</dbReference>
<protein>
    <recommendedName>
        <fullName evidence="3">Gliding motility-associated C-terminal domain-containing protein</fullName>
    </recommendedName>
</protein>
<evidence type="ECO:0000313" key="2">
    <source>
        <dbReference type="Proteomes" id="UP000009049"/>
    </source>
</evidence>
<dbReference type="STRING" id="313596.RB2501_02540"/>
<dbReference type="HOGENOM" id="CLU_723062_0_0_10"/>
<evidence type="ECO:0008006" key="3">
    <source>
        <dbReference type="Google" id="ProtNLM"/>
    </source>
</evidence>
<dbReference type="Pfam" id="PF13585">
    <property type="entry name" value="CHU_C"/>
    <property type="match status" value="1"/>
</dbReference>
<evidence type="ECO:0000313" key="1">
    <source>
        <dbReference type="EMBL" id="EAR14266.1"/>
    </source>
</evidence>
<dbReference type="eggNOG" id="COG1361">
    <property type="taxonomic scope" value="Bacteria"/>
</dbReference>
<gene>
    <name evidence="1" type="ordered locus">RB2501_02540</name>
</gene>
<sequence>MGSGLLAQPALQHYGNMQLHGGAQLGLHTNLVNQAPFDQNLGLLGFYGSTPLRVSGGFAPGAFDVEIANDAGVDLDLPIFIANNLNFISGDFRTDRTLADQYIGLLQDGFTVGESDASKVDGFVQGVQQPAFVFPVGDASQLRALTYQASGTVPVARCAYFREDPTVTTPYGFFNPDLRPRTIEAVGQNEYWRLEGAVSGTVTISWNPQSNMAGIATDISQIVILGWNKSGGRWISLGTSSVAGDLMNGFAVSEPFVPDDFHVITFGSLSEIEEVASLPNYYVSPNDDGINDFLQIDELADSPNNQLRIYDRRGLLVFTQDNYTDQFNGISNVDGLVFDRDAGLPEGVYFYVVRLLDLGTEYQGFLYLRR</sequence>
<reference evidence="1 2" key="1">
    <citation type="journal article" date="2009" name="J. Bacteriol.">
        <title>Complete genome sequence of Robiginitalea biformata HTCC2501.</title>
        <authorList>
            <person name="Oh H.M."/>
            <person name="Giovannoni S.J."/>
            <person name="Lee K."/>
            <person name="Ferriera S."/>
            <person name="Johnson J."/>
            <person name="Cho J.C."/>
        </authorList>
    </citation>
    <scope>NUCLEOTIDE SEQUENCE [LARGE SCALE GENOMIC DNA]</scope>
    <source>
        <strain evidence="2">ATCC BAA-864 / HTCC2501 / KCTC 12146</strain>
    </source>
</reference>
<dbReference type="NCBIfam" id="TIGR04131">
    <property type="entry name" value="Bac_Flav_CTERM"/>
    <property type="match status" value="1"/>
</dbReference>
<accession>A4CPE5</accession>
<dbReference type="InterPro" id="IPR026341">
    <property type="entry name" value="T9SS_type_B"/>
</dbReference>
<organism evidence="1 2">
    <name type="scientific">Robiginitalea biformata (strain ATCC BAA-864 / DSM 15991 / KCTC 12146 / HTCC2501)</name>
    <dbReference type="NCBI Taxonomy" id="313596"/>
    <lineage>
        <taxon>Bacteria</taxon>
        <taxon>Pseudomonadati</taxon>
        <taxon>Bacteroidota</taxon>
        <taxon>Flavobacteriia</taxon>
        <taxon>Flavobacteriales</taxon>
        <taxon>Flavobacteriaceae</taxon>
        <taxon>Robiginitalea</taxon>
    </lineage>
</organism>
<dbReference type="EMBL" id="CP001712">
    <property type="protein sequence ID" value="EAR14266.1"/>
    <property type="molecule type" value="Genomic_DNA"/>
</dbReference>
<dbReference type="KEGG" id="rbi:RB2501_02540"/>
<name>A4CPE5_ROBBH</name>
<keyword evidence="2" id="KW-1185">Reference proteome</keyword>